<dbReference type="GO" id="GO:0005737">
    <property type="term" value="C:cytoplasm"/>
    <property type="evidence" value="ECO:0007669"/>
    <property type="project" value="UniProtKB-ARBA"/>
</dbReference>
<comment type="caution">
    <text evidence="9">The sequence shown here is derived from an EMBL/GenBank/DDBJ whole genome shotgun (WGS) entry which is preliminary data.</text>
</comment>
<feature type="compositionally biased region" description="Polar residues" evidence="6">
    <location>
        <begin position="231"/>
        <end position="242"/>
    </location>
</feature>
<evidence type="ECO:0000256" key="4">
    <source>
        <dbReference type="ARBA" id="ARBA00022843"/>
    </source>
</evidence>
<evidence type="ECO:0000256" key="7">
    <source>
        <dbReference type="SAM" id="Phobius"/>
    </source>
</evidence>
<feature type="transmembrane region" description="Helical" evidence="7">
    <location>
        <begin position="612"/>
        <end position="632"/>
    </location>
</feature>
<organism evidence="9 10">
    <name type="scientific">Casuarius casuarius</name>
    <name type="common">Southern cassowary</name>
    <name type="synonym">Struthio casuarius</name>
    <dbReference type="NCBI Taxonomy" id="8787"/>
    <lineage>
        <taxon>Eukaryota</taxon>
        <taxon>Metazoa</taxon>
        <taxon>Chordata</taxon>
        <taxon>Craniata</taxon>
        <taxon>Vertebrata</taxon>
        <taxon>Euteleostomi</taxon>
        <taxon>Archelosauria</taxon>
        <taxon>Archosauria</taxon>
        <taxon>Dinosauria</taxon>
        <taxon>Saurischia</taxon>
        <taxon>Theropoda</taxon>
        <taxon>Coelurosauria</taxon>
        <taxon>Aves</taxon>
        <taxon>Palaeognathae</taxon>
        <taxon>Casuariiformes</taxon>
        <taxon>Casuariidae</taxon>
        <taxon>Casuarius</taxon>
    </lineage>
</organism>
<dbReference type="EMBL" id="VWPT01000003">
    <property type="protein sequence ID" value="NXE45023.1"/>
    <property type="molecule type" value="Genomic_DNA"/>
</dbReference>
<feature type="compositionally biased region" description="Low complexity" evidence="6">
    <location>
        <begin position="166"/>
        <end position="175"/>
    </location>
</feature>
<feature type="compositionally biased region" description="Low complexity" evidence="6">
    <location>
        <begin position="525"/>
        <end position="534"/>
    </location>
</feature>
<dbReference type="InterPro" id="IPR031964">
    <property type="entry name" value="CARD_dom"/>
</dbReference>
<feature type="region of interest" description="Disordered" evidence="6">
    <location>
        <begin position="258"/>
        <end position="409"/>
    </location>
</feature>
<keyword evidence="1" id="KW-1017">Isopeptide bond</keyword>
<keyword evidence="7" id="KW-1133">Transmembrane helix</keyword>
<evidence type="ECO:0000256" key="3">
    <source>
        <dbReference type="ARBA" id="ARBA00022588"/>
    </source>
</evidence>
<reference evidence="9 10" key="1">
    <citation type="submission" date="2019-09" db="EMBL/GenBank/DDBJ databases">
        <title>Bird 10,000 Genomes (B10K) Project - Family phase.</title>
        <authorList>
            <person name="Zhang G."/>
        </authorList>
    </citation>
    <scope>NUCLEOTIDE SEQUENCE [LARGE SCALE GENOMIC DNA]</scope>
    <source>
        <strain evidence="9">B10K-LSUMZ-50683</strain>
        <tissue evidence="9">Muscle</tissue>
    </source>
</reference>
<keyword evidence="2" id="KW-0597">Phosphoprotein</keyword>
<keyword evidence="4" id="KW-0832">Ubl conjugation</keyword>
<dbReference type="Pfam" id="PF16739">
    <property type="entry name" value="CARD_2"/>
    <property type="match status" value="1"/>
</dbReference>
<feature type="non-terminal residue" evidence="9">
    <location>
        <position position="1"/>
    </location>
</feature>
<feature type="region of interest" description="Disordered" evidence="6">
    <location>
        <begin position="221"/>
        <end position="245"/>
    </location>
</feature>
<keyword evidence="7" id="KW-0812">Transmembrane</keyword>
<evidence type="ECO:0000256" key="5">
    <source>
        <dbReference type="ARBA" id="ARBA00022859"/>
    </source>
</evidence>
<accession>A0A7K8MVP5</accession>
<evidence type="ECO:0000313" key="10">
    <source>
        <dbReference type="Proteomes" id="UP000524187"/>
    </source>
</evidence>
<evidence type="ECO:0000256" key="6">
    <source>
        <dbReference type="SAM" id="MobiDB-lite"/>
    </source>
</evidence>
<feature type="compositionally biased region" description="Low complexity" evidence="6">
    <location>
        <begin position="108"/>
        <end position="129"/>
    </location>
</feature>
<name>A0A7K8MVP5_CASCA</name>
<evidence type="ECO:0000256" key="2">
    <source>
        <dbReference type="ARBA" id="ARBA00022553"/>
    </source>
</evidence>
<feature type="compositionally biased region" description="Basic and acidic residues" evidence="6">
    <location>
        <begin position="277"/>
        <end position="288"/>
    </location>
</feature>
<feature type="compositionally biased region" description="Pro residues" evidence="6">
    <location>
        <begin position="155"/>
        <end position="165"/>
    </location>
</feature>
<proteinExistence type="predicted"/>
<keyword evidence="10" id="KW-1185">Reference proteome</keyword>
<feature type="compositionally biased region" description="Basic and acidic residues" evidence="6">
    <location>
        <begin position="356"/>
        <end position="367"/>
    </location>
</feature>
<feature type="compositionally biased region" description="Polar residues" evidence="6">
    <location>
        <begin position="372"/>
        <end position="386"/>
    </location>
</feature>
<dbReference type="GO" id="GO:0045087">
    <property type="term" value="P:innate immune response"/>
    <property type="evidence" value="ECO:0007669"/>
    <property type="project" value="UniProtKB-KW"/>
</dbReference>
<feature type="domain" description="Caspase recruitment" evidence="8">
    <location>
        <begin position="8"/>
        <end position="90"/>
    </location>
</feature>
<dbReference type="Proteomes" id="UP000524187">
    <property type="component" value="Unassembled WGS sequence"/>
</dbReference>
<dbReference type="AlphaFoldDB" id="A0A7K8MVP5"/>
<keyword evidence="7" id="KW-0472">Membrane</keyword>
<keyword evidence="3" id="KW-0399">Innate immunity</keyword>
<sequence length="637" mass="67075">MGFAEDKVYDYILRNLSHFGNIQVTSLAHSLTCLTEADRDELQAREEMRGRHAAVFKFYQYLKCRRGWVPDLINALHRNNAGHLAEELQQLYDLYRVREYPGTETFVSSPITAPFPPAASSAPISSGSARMPSLGANPAPGAPMPEQPRCDPPAGSQPPLLPPATPAASSAASTDLDSRAPVQESLPKELPEQESPLPGSTACNAASDRLRGEGHVLRPADAAAVPPAGPSEQSQDWPSRQQHPVCVDNGYFGNANHLNRGASALGPGRSLLSRDPAAARRNEPEEVHYVSAELPARAVEAGHVGEPQPPDSLKTLQTQPVCSSGHGEPPGSFVDVRNPPLIQTQFDAEQKQLGMPRDHGGDGDARVEATPPVSSAPTDTSTSSGASLKPPVQEGKVLAEERASSAPSVLTKEQVLPALAAPLLGTTVVGSFESVAGRTPPVSSARNVQVLHGKADEDVELSKPGVLLSVVGDSMEVAGGCLSLRRPSSPYSGGTDRLELSSDPLMLSPDGSSPGRVLPRASLGCSSPAPAACADPRGEEATRASSRPPPSWDSTSLGTHEVRMDHYPSVLLKAPQDLPEGVRPFGNPPAFDSSANSSQTRVPPRDSNDSSLSYIAPAAGIALISAVAFLVYSRLQK</sequence>
<evidence type="ECO:0000256" key="1">
    <source>
        <dbReference type="ARBA" id="ARBA00022499"/>
    </source>
</evidence>
<feature type="non-terminal residue" evidence="9">
    <location>
        <position position="637"/>
    </location>
</feature>
<feature type="region of interest" description="Disordered" evidence="6">
    <location>
        <begin position="578"/>
        <end position="611"/>
    </location>
</feature>
<dbReference type="InterPro" id="IPR011029">
    <property type="entry name" value="DEATH-like_dom_sf"/>
</dbReference>
<evidence type="ECO:0000259" key="8">
    <source>
        <dbReference type="Pfam" id="PF16739"/>
    </source>
</evidence>
<dbReference type="Gene3D" id="1.10.533.10">
    <property type="entry name" value="Death Domain, Fas"/>
    <property type="match status" value="1"/>
</dbReference>
<feature type="region of interest" description="Disordered" evidence="6">
    <location>
        <begin position="485"/>
        <end position="558"/>
    </location>
</feature>
<feature type="region of interest" description="Disordered" evidence="6">
    <location>
        <begin position="108"/>
        <end position="205"/>
    </location>
</feature>
<evidence type="ECO:0000313" key="9">
    <source>
        <dbReference type="EMBL" id="NXE45023.1"/>
    </source>
</evidence>
<keyword evidence="5" id="KW-0391">Immunity</keyword>
<gene>
    <name evidence="9" type="primary">Mavs</name>
    <name evidence="9" type="ORF">CASCAS_R03284</name>
</gene>
<protein>
    <submittedName>
        <fullName evidence="9">MAVS protein</fullName>
    </submittedName>
</protein>